<dbReference type="SUPFAM" id="SSF53448">
    <property type="entry name" value="Nucleotide-diphospho-sugar transferases"/>
    <property type="match status" value="1"/>
</dbReference>
<sequence length="297" mass="33837">MLDITISIVLFHTNENELKNVLNLINKSSLRKKIYLIDNSANSDLSWFSNFENVQYIYTGKNIGYGSGHNIAINKAGGSSKYHLIMNSDVEFNHDILQNAFTFMEANPEVGLISPTILNTSGDIQHFCRKLPTPFDLFARRFIPNFLKPAIQKKLDSYILTDKDYSAIMNIPNLPGCFMFTRTSTLVSCGGFDENFFLYVEDVDLCRRMHEISSTLYYPKIKITHTLAQGSYKSSKLALYHIASAIYYFNKWGWLNDKGRIAINNSITQNDNLFYVSRPASTLYLSQVVDTALYKSA</sequence>
<dbReference type="Proteomes" id="UP000270046">
    <property type="component" value="Chromosome"/>
</dbReference>
<keyword evidence="3" id="KW-1185">Reference proteome</keyword>
<dbReference type="RefSeq" id="WP_119408830.1">
    <property type="nucleotide sequence ID" value="NZ_CP032869.1"/>
</dbReference>
<dbReference type="EMBL" id="CP032869">
    <property type="protein sequence ID" value="AYL95126.1"/>
    <property type="molecule type" value="Genomic_DNA"/>
</dbReference>
<dbReference type="AlphaFoldDB" id="A0A494VJD3"/>
<dbReference type="InterPro" id="IPR001173">
    <property type="entry name" value="Glyco_trans_2-like"/>
</dbReference>
<dbReference type="OrthoDB" id="9771846at2"/>
<dbReference type="GO" id="GO:0016740">
    <property type="term" value="F:transferase activity"/>
    <property type="evidence" value="ECO:0007669"/>
    <property type="project" value="UniProtKB-KW"/>
</dbReference>
<proteinExistence type="predicted"/>
<reference evidence="2 3" key="1">
    <citation type="submission" date="2018-10" db="EMBL/GenBank/DDBJ databases">
        <title>Genome sequencing of Mucilaginibacter sp. HYN0043.</title>
        <authorList>
            <person name="Kim M."/>
            <person name="Yi H."/>
        </authorList>
    </citation>
    <scope>NUCLEOTIDE SEQUENCE [LARGE SCALE GENOMIC DNA]</scope>
    <source>
        <strain evidence="2 3">HYN0043</strain>
    </source>
</reference>
<protein>
    <submittedName>
        <fullName evidence="2">Glycosyltransferase</fullName>
    </submittedName>
</protein>
<dbReference type="InterPro" id="IPR029044">
    <property type="entry name" value="Nucleotide-diphossugar_trans"/>
</dbReference>
<evidence type="ECO:0000313" key="3">
    <source>
        <dbReference type="Proteomes" id="UP000270046"/>
    </source>
</evidence>
<accession>A0A494VJD3</accession>
<evidence type="ECO:0000313" key="2">
    <source>
        <dbReference type="EMBL" id="AYL95126.1"/>
    </source>
</evidence>
<organism evidence="2 3">
    <name type="scientific">Mucilaginibacter celer</name>
    <dbReference type="NCBI Taxonomy" id="2305508"/>
    <lineage>
        <taxon>Bacteria</taxon>
        <taxon>Pseudomonadati</taxon>
        <taxon>Bacteroidota</taxon>
        <taxon>Sphingobacteriia</taxon>
        <taxon>Sphingobacteriales</taxon>
        <taxon>Sphingobacteriaceae</taxon>
        <taxon>Mucilaginibacter</taxon>
    </lineage>
</organism>
<dbReference type="PANTHER" id="PTHR43179:SF10">
    <property type="entry name" value="GLYCOSYL TRANSFERASE"/>
    <property type="match status" value="1"/>
</dbReference>
<keyword evidence="2" id="KW-0808">Transferase</keyword>
<evidence type="ECO:0000259" key="1">
    <source>
        <dbReference type="Pfam" id="PF00535"/>
    </source>
</evidence>
<dbReference type="KEGG" id="muh:HYN43_007385"/>
<dbReference type="Pfam" id="PF00535">
    <property type="entry name" value="Glycos_transf_2"/>
    <property type="match status" value="1"/>
</dbReference>
<feature type="domain" description="Glycosyltransferase 2-like" evidence="1">
    <location>
        <begin position="8"/>
        <end position="113"/>
    </location>
</feature>
<dbReference type="PANTHER" id="PTHR43179">
    <property type="entry name" value="RHAMNOSYLTRANSFERASE WBBL"/>
    <property type="match status" value="1"/>
</dbReference>
<dbReference type="Gene3D" id="3.90.550.10">
    <property type="entry name" value="Spore Coat Polysaccharide Biosynthesis Protein SpsA, Chain A"/>
    <property type="match status" value="1"/>
</dbReference>
<gene>
    <name evidence="2" type="ORF">HYN43_007385</name>
</gene>
<name>A0A494VJD3_9SPHI</name>